<name>A0A212K1E5_9DELT</name>
<gene>
    <name evidence="1" type="ORF">KL86DPRO_20506</name>
</gene>
<protein>
    <submittedName>
        <fullName evidence="1">Uncharacterized protein</fullName>
    </submittedName>
</protein>
<organism evidence="1">
    <name type="scientific">uncultured delta proteobacterium</name>
    <dbReference type="NCBI Taxonomy" id="34034"/>
    <lineage>
        <taxon>Bacteria</taxon>
        <taxon>Deltaproteobacteria</taxon>
        <taxon>environmental samples</taxon>
    </lineage>
</organism>
<reference evidence="1" key="1">
    <citation type="submission" date="2016-04" db="EMBL/GenBank/DDBJ databases">
        <authorList>
            <person name="Evans L.H."/>
            <person name="Alamgir A."/>
            <person name="Owens N."/>
            <person name="Weber N.D."/>
            <person name="Virtaneva K."/>
            <person name="Barbian K."/>
            <person name="Babar A."/>
            <person name="Rosenke K."/>
        </authorList>
    </citation>
    <scope>NUCLEOTIDE SEQUENCE</scope>
    <source>
        <strain evidence="1">86</strain>
    </source>
</reference>
<evidence type="ECO:0000313" key="1">
    <source>
        <dbReference type="EMBL" id="SBW05544.1"/>
    </source>
</evidence>
<dbReference type="EMBL" id="FLUQ01000002">
    <property type="protein sequence ID" value="SBW05544.1"/>
    <property type="molecule type" value="Genomic_DNA"/>
</dbReference>
<proteinExistence type="predicted"/>
<sequence>MSEPGAHRAGKRLAGWGDIELHTGLSRKTLLRYGYPVFKAGGTVWALADDIDSHRVSISQSVNAGQAEAKRNEFI</sequence>
<accession>A0A212K1E5</accession>
<dbReference type="AlphaFoldDB" id="A0A212K1E5"/>